<keyword evidence="2 4" id="KW-0479">Metal-binding</keyword>
<feature type="domain" description="Cytochrome c" evidence="6">
    <location>
        <begin position="38"/>
        <end position="132"/>
    </location>
</feature>
<keyword evidence="1 4" id="KW-0349">Heme</keyword>
<evidence type="ECO:0000256" key="2">
    <source>
        <dbReference type="ARBA" id="ARBA00022723"/>
    </source>
</evidence>
<sequence>MRTILALMVLLAISWCGFAGADEFTKEDLKKWESEFMSVVKKGEALFHSSSLGKNKVSCDMCHPNASNTHPETYPKFQKQLGKVVGLRDMINWCIQNPLEGETLKADDPKMIALEAYITYERRGVPLAPGKH</sequence>
<dbReference type="Proteomes" id="UP000885797">
    <property type="component" value="Unassembled WGS sequence"/>
</dbReference>
<dbReference type="AlphaFoldDB" id="A0A7V2SWV5"/>
<dbReference type="GO" id="GO:0046872">
    <property type="term" value="F:metal ion binding"/>
    <property type="evidence" value="ECO:0007669"/>
    <property type="project" value="UniProtKB-KW"/>
</dbReference>
<evidence type="ECO:0000256" key="5">
    <source>
        <dbReference type="SAM" id="SignalP"/>
    </source>
</evidence>
<keyword evidence="5" id="KW-0732">Signal</keyword>
<evidence type="ECO:0000313" key="7">
    <source>
        <dbReference type="EMBL" id="HFC47221.1"/>
    </source>
</evidence>
<proteinExistence type="predicted"/>
<reference evidence="7" key="1">
    <citation type="journal article" date="2020" name="mSystems">
        <title>Genome- and Community-Level Interaction Insights into Carbon Utilization and Element Cycling Functions of Hydrothermarchaeota in Hydrothermal Sediment.</title>
        <authorList>
            <person name="Zhou Z."/>
            <person name="Liu Y."/>
            <person name="Xu W."/>
            <person name="Pan J."/>
            <person name="Luo Z.H."/>
            <person name="Li M."/>
        </authorList>
    </citation>
    <scope>NUCLEOTIDE SEQUENCE [LARGE SCALE GENOMIC DNA]</scope>
    <source>
        <strain evidence="7">HyVt-503</strain>
    </source>
</reference>
<dbReference type="InterPro" id="IPR009056">
    <property type="entry name" value="Cyt_c-like_dom"/>
</dbReference>
<accession>A0A7V2SWV5</accession>
<dbReference type="SUPFAM" id="SSF46626">
    <property type="entry name" value="Cytochrome c"/>
    <property type="match status" value="1"/>
</dbReference>
<protein>
    <submittedName>
        <fullName evidence="7">Cytochrome C</fullName>
    </submittedName>
</protein>
<dbReference type="InterPro" id="IPR036909">
    <property type="entry name" value="Cyt_c-like_dom_sf"/>
</dbReference>
<dbReference type="PROSITE" id="PS51007">
    <property type="entry name" value="CYTC"/>
    <property type="match status" value="1"/>
</dbReference>
<dbReference type="Gene3D" id="1.10.760.10">
    <property type="entry name" value="Cytochrome c-like domain"/>
    <property type="match status" value="1"/>
</dbReference>
<evidence type="ECO:0000256" key="1">
    <source>
        <dbReference type="ARBA" id="ARBA00022617"/>
    </source>
</evidence>
<keyword evidence="3 4" id="KW-0408">Iron</keyword>
<dbReference type="Pfam" id="PF21342">
    <property type="entry name" value="SoxA-TsdA_cyt-c"/>
    <property type="match status" value="1"/>
</dbReference>
<organism evidence="7">
    <name type="scientific">Dissulfuribacter thermophilus</name>
    <dbReference type="NCBI Taxonomy" id="1156395"/>
    <lineage>
        <taxon>Bacteria</taxon>
        <taxon>Pseudomonadati</taxon>
        <taxon>Thermodesulfobacteriota</taxon>
        <taxon>Dissulfuribacteria</taxon>
        <taxon>Dissulfuribacterales</taxon>
        <taxon>Dissulfuribacteraceae</taxon>
        <taxon>Dissulfuribacter</taxon>
    </lineage>
</organism>
<comment type="caution">
    <text evidence="7">The sequence shown here is derived from an EMBL/GenBank/DDBJ whole genome shotgun (WGS) entry which is preliminary data.</text>
</comment>
<feature type="chain" id="PRO_5030885274" evidence="5">
    <location>
        <begin position="22"/>
        <end position="132"/>
    </location>
</feature>
<dbReference type="GO" id="GO:0009055">
    <property type="term" value="F:electron transfer activity"/>
    <property type="evidence" value="ECO:0007669"/>
    <property type="project" value="InterPro"/>
</dbReference>
<dbReference type="EMBL" id="DRND01000396">
    <property type="protein sequence ID" value="HFC47221.1"/>
    <property type="molecule type" value="Genomic_DNA"/>
</dbReference>
<feature type="signal peptide" evidence="5">
    <location>
        <begin position="1"/>
        <end position="21"/>
    </location>
</feature>
<evidence type="ECO:0000256" key="4">
    <source>
        <dbReference type="PROSITE-ProRule" id="PRU00433"/>
    </source>
</evidence>
<dbReference type="GO" id="GO:0020037">
    <property type="term" value="F:heme binding"/>
    <property type="evidence" value="ECO:0007669"/>
    <property type="project" value="InterPro"/>
</dbReference>
<evidence type="ECO:0000259" key="6">
    <source>
        <dbReference type="PROSITE" id="PS51007"/>
    </source>
</evidence>
<evidence type="ECO:0000256" key="3">
    <source>
        <dbReference type="ARBA" id="ARBA00023004"/>
    </source>
</evidence>
<gene>
    <name evidence="7" type="ORF">ENJ63_04990</name>
</gene>
<name>A0A7V2SWV5_9BACT</name>